<dbReference type="InterPro" id="IPR029455">
    <property type="entry name" value="GHL15"/>
</dbReference>
<gene>
    <name evidence="2" type="ORF">ACFQY0_12025</name>
</gene>
<dbReference type="Pfam" id="PF14885">
    <property type="entry name" value="GHL15"/>
    <property type="match status" value="1"/>
</dbReference>
<organism evidence="2 3">
    <name type="scientific">Haloferula chungangensis</name>
    <dbReference type="NCBI Taxonomy" id="1048331"/>
    <lineage>
        <taxon>Bacteria</taxon>
        <taxon>Pseudomonadati</taxon>
        <taxon>Verrucomicrobiota</taxon>
        <taxon>Verrucomicrobiia</taxon>
        <taxon>Verrucomicrobiales</taxon>
        <taxon>Verrucomicrobiaceae</taxon>
        <taxon>Haloferula</taxon>
    </lineage>
</organism>
<evidence type="ECO:0000313" key="3">
    <source>
        <dbReference type="Proteomes" id="UP001596472"/>
    </source>
</evidence>
<keyword evidence="2" id="KW-0378">Hydrolase</keyword>
<feature type="chain" id="PRO_5047540798" evidence="1">
    <location>
        <begin position="19"/>
        <end position="372"/>
    </location>
</feature>
<protein>
    <submittedName>
        <fullName evidence="2">Glycoside hydrolase</fullName>
    </submittedName>
</protein>
<dbReference type="EMBL" id="JBHTBS010000005">
    <property type="protein sequence ID" value="MFC7337909.1"/>
    <property type="molecule type" value="Genomic_DNA"/>
</dbReference>
<keyword evidence="1" id="KW-0732">Signal</keyword>
<dbReference type="Proteomes" id="UP001596472">
    <property type="component" value="Unassembled WGS sequence"/>
</dbReference>
<dbReference type="SUPFAM" id="SSF51445">
    <property type="entry name" value="(Trans)glycosidases"/>
    <property type="match status" value="1"/>
</dbReference>
<evidence type="ECO:0000313" key="2">
    <source>
        <dbReference type="EMBL" id="MFC7337909.1"/>
    </source>
</evidence>
<comment type="caution">
    <text evidence="2">The sequence shown here is derived from an EMBL/GenBank/DDBJ whole genome shotgun (WGS) entry which is preliminary data.</text>
</comment>
<dbReference type="Gene3D" id="3.20.20.70">
    <property type="entry name" value="Aldolase class I"/>
    <property type="match status" value="1"/>
</dbReference>
<proteinExistence type="predicted"/>
<dbReference type="InterPro" id="IPR013785">
    <property type="entry name" value="Aldolase_TIM"/>
</dbReference>
<evidence type="ECO:0000256" key="1">
    <source>
        <dbReference type="SAM" id="SignalP"/>
    </source>
</evidence>
<sequence length="372" mass="41739">MKQLLAIPFALILPLANAAEHPVPFSWDTVPVYAHLANMSEDFTPEQHDFLAENFDLIAIEKGHAKRKHGSTEKGFAIAVKEIKKRNPQAKVLFYWNSTIHIGGYQANERFPEGGGLLSKDGEPLTIFNSDFSDLSQKAVRDWWSDTAEIAVRDLGADGIFIDAAGKFSNNSRRKVLSDEKIKALNDGLVSMVVDTRKKVGPSKLLIQNGVSLDPENIGARLLKVTDGAMKEHFVSAGHFEKEALAENMATLNRVAKSGKVTVIKAWPGFDWRDKEVMKTPREERIRMAREAITFPLACFLIVAEPYSYFCYTWSYQGNDTGTFVEYPEFKKPLGPPKGHALRDGWKYTREFAHASVFVDLESGDAKIDWKK</sequence>
<name>A0ABW2L9G6_9BACT</name>
<dbReference type="InterPro" id="IPR017853">
    <property type="entry name" value="GH"/>
</dbReference>
<reference evidence="3" key="1">
    <citation type="journal article" date="2019" name="Int. J. Syst. Evol. Microbiol.">
        <title>The Global Catalogue of Microorganisms (GCM) 10K type strain sequencing project: providing services to taxonomists for standard genome sequencing and annotation.</title>
        <authorList>
            <consortium name="The Broad Institute Genomics Platform"/>
            <consortium name="The Broad Institute Genome Sequencing Center for Infectious Disease"/>
            <person name="Wu L."/>
            <person name="Ma J."/>
        </authorList>
    </citation>
    <scope>NUCLEOTIDE SEQUENCE [LARGE SCALE GENOMIC DNA]</scope>
    <source>
        <strain evidence="3">CGMCC 4.1467</strain>
    </source>
</reference>
<keyword evidence="3" id="KW-1185">Reference proteome</keyword>
<accession>A0ABW2L9G6</accession>
<feature type="signal peptide" evidence="1">
    <location>
        <begin position="1"/>
        <end position="18"/>
    </location>
</feature>
<dbReference type="GO" id="GO:0016787">
    <property type="term" value="F:hydrolase activity"/>
    <property type="evidence" value="ECO:0007669"/>
    <property type="project" value="UniProtKB-KW"/>
</dbReference>